<accession>A0A0S4J551</accession>
<protein>
    <submittedName>
        <fullName evidence="2">Uncharacterized protein</fullName>
    </submittedName>
</protein>
<feature type="compositionally biased region" description="Low complexity" evidence="1">
    <location>
        <begin position="1"/>
        <end position="13"/>
    </location>
</feature>
<proteinExistence type="predicted"/>
<organism evidence="2 3">
    <name type="scientific">Bodo saltans</name>
    <name type="common">Flagellated protozoan</name>
    <dbReference type="NCBI Taxonomy" id="75058"/>
    <lineage>
        <taxon>Eukaryota</taxon>
        <taxon>Discoba</taxon>
        <taxon>Euglenozoa</taxon>
        <taxon>Kinetoplastea</taxon>
        <taxon>Metakinetoplastina</taxon>
        <taxon>Eubodonida</taxon>
        <taxon>Bodonidae</taxon>
        <taxon>Bodo</taxon>
    </lineage>
</organism>
<dbReference type="OrthoDB" id="264265at2759"/>
<evidence type="ECO:0000313" key="2">
    <source>
        <dbReference type="EMBL" id="CUG80339.1"/>
    </source>
</evidence>
<sequence>MSSSRSRGASSTNAGGGATPSSNQLTTNTHHPATGPSPSSSTGGGGQNPSAATGAAGGATTATATIITSTGRKGGASTIESLGERVFLTSPRMFSFSHRTTTSIRHPFVPIALATLNAEAEARNAAFAAGQTNPKRGGGGAASSSGPMTATAKAERMSEYFAECADEEKWRAVAKMLDSVLFEKDISHRRQSAIENATLRRALETWWCKAGGTPTRGISEESYKQIHSLLYRDLLNVNDVCMHGIITKSISQDWQWDSAGRGEVDFGRWYMSLLEIADNYLDSCDGEKYGQFLVDLAKRVLPQSTASQSPNSASLALQSATPAALKSLGHHGSSSSPNGANSSSPSPSSRPDSWALDGARRNTMASMLHRNARLYRSHKLIQKHWTPRHTVLYSSIPESALAEDDEGGYV</sequence>
<dbReference type="VEuPathDB" id="TriTrypDB:BSAL_05960"/>
<feature type="compositionally biased region" description="Low complexity" evidence="1">
    <location>
        <begin position="333"/>
        <end position="353"/>
    </location>
</feature>
<feature type="region of interest" description="Disordered" evidence="1">
    <location>
        <begin position="326"/>
        <end position="356"/>
    </location>
</feature>
<feature type="region of interest" description="Disordered" evidence="1">
    <location>
        <begin position="128"/>
        <end position="149"/>
    </location>
</feature>
<gene>
    <name evidence="2" type="ORF">BSAL_05960</name>
</gene>
<evidence type="ECO:0000313" key="3">
    <source>
        <dbReference type="Proteomes" id="UP000051952"/>
    </source>
</evidence>
<name>A0A0S4J551_BODSA</name>
<feature type="region of interest" description="Disordered" evidence="1">
    <location>
        <begin position="1"/>
        <end position="57"/>
    </location>
</feature>
<dbReference type="Proteomes" id="UP000051952">
    <property type="component" value="Unassembled WGS sequence"/>
</dbReference>
<dbReference type="AlphaFoldDB" id="A0A0S4J551"/>
<dbReference type="EMBL" id="CYKH01001048">
    <property type="protein sequence ID" value="CUG80339.1"/>
    <property type="molecule type" value="Genomic_DNA"/>
</dbReference>
<keyword evidence="3" id="KW-1185">Reference proteome</keyword>
<evidence type="ECO:0000256" key="1">
    <source>
        <dbReference type="SAM" id="MobiDB-lite"/>
    </source>
</evidence>
<reference evidence="3" key="1">
    <citation type="submission" date="2015-09" db="EMBL/GenBank/DDBJ databases">
        <authorList>
            <consortium name="Pathogen Informatics"/>
        </authorList>
    </citation>
    <scope>NUCLEOTIDE SEQUENCE [LARGE SCALE GENOMIC DNA]</scope>
    <source>
        <strain evidence="3">Lake Konstanz</strain>
    </source>
</reference>